<keyword evidence="1" id="KW-0175">Coiled coil</keyword>
<evidence type="ECO:0000313" key="6">
    <source>
        <dbReference type="Proteomes" id="UP000477285"/>
    </source>
</evidence>
<dbReference type="EMBL" id="WWVQ01000083">
    <property type="protein sequence ID" value="MZL35262.1"/>
    <property type="molecule type" value="Genomic_DNA"/>
</dbReference>
<evidence type="ECO:0000313" key="5">
    <source>
        <dbReference type="Proteomes" id="UP000095712"/>
    </source>
</evidence>
<dbReference type="GO" id="GO:0003723">
    <property type="term" value="F:RNA binding"/>
    <property type="evidence" value="ECO:0007669"/>
    <property type="project" value="InterPro"/>
</dbReference>
<dbReference type="GO" id="GO:0016070">
    <property type="term" value="P:RNA metabolic process"/>
    <property type="evidence" value="ECO:0007669"/>
    <property type="project" value="InterPro"/>
</dbReference>
<dbReference type="Pfam" id="PF08845">
    <property type="entry name" value="SymE_toxin"/>
    <property type="match status" value="1"/>
</dbReference>
<feature type="coiled-coil region" evidence="1">
    <location>
        <begin position="59"/>
        <end position="86"/>
    </location>
</feature>
<evidence type="ECO:0000256" key="1">
    <source>
        <dbReference type="SAM" id="Coils"/>
    </source>
</evidence>
<accession>A0A174QLV2</accession>
<feature type="domain" description="Toxin SymE-like" evidence="2">
    <location>
        <begin position="15"/>
        <end position="54"/>
    </location>
</feature>
<dbReference type="GeneID" id="75077959"/>
<dbReference type="AlphaFoldDB" id="A0A174QLV2"/>
<evidence type="ECO:0000259" key="2">
    <source>
        <dbReference type="Pfam" id="PF08845"/>
    </source>
</evidence>
<gene>
    <name evidence="3" type="ORF">ERS852523_02569</name>
    <name evidence="4" type="ORF">GT728_19300</name>
</gene>
<dbReference type="GO" id="GO:0005737">
    <property type="term" value="C:cytoplasm"/>
    <property type="evidence" value="ECO:0007669"/>
    <property type="project" value="InterPro"/>
</dbReference>
<evidence type="ECO:0000313" key="3">
    <source>
        <dbReference type="EMBL" id="CUP71928.1"/>
    </source>
</evidence>
<proteinExistence type="predicted"/>
<protein>
    <submittedName>
        <fullName evidence="3">Endoribonuclease SymE</fullName>
    </submittedName>
    <submittedName>
        <fullName evidence="4">Type I addiction module toxin, SymE family</fullName>
    </submittedName>
</protein>
<organism evidence="3 5">
    <name type="scientific">Blautia wexlerae</name>
    <dbReference type="NCBI Taxonomy" id="418240"/>
    <lineage>
        <taxon>Bacteria</taxon>
        <taxon>Bacillati</taxon>
        <taxon>Bacillota</taxon>
        <taxon>Clostridia</taxon>
        <taxon>Lachnospirales</taxon>
        <taxon>Lachnospiraceae</taxon>
        <taxon>Blautia</taxon>
    </lineage>
</organism>
<dbReference type="InterPro" id="IPR037914">
    <property type="entry name" value="SpoVT-AbrB_sf"/>
</dbReference>
<dbReference type="SUPFAM" id="SSF89447">
    <property type="entry name" value="AbrB/MazE/MraZ-like"/>
    <property type="match status" value="1"/>
</dbReference>
<sequence>MAKKRSIKVISQSGHNYKATPTIMLKGQWLKKLGFDIGDYVSITCENGKLVITPDAERAAIAEAEADFMEREIESLKKKFEVEKAKLHAQFVAEQGAGYATVDVTD</sequence>
<reference evidence="4 6" key="2">
    <citation type="journal article" date="2019" name="Nat. Med.">
        <title>A library of human gut bacterial isolates paired with longitudinal multiomics data enables mechanistic microbiome research.</title>
        <authorList>
            <person name="Poyet M."/>
            <person name="Groussin M."/>
            <person name="Gibbons S.M."/>
            <person name="Avila-Pacheco J."/>
            <person name="Jiang X."/>
            <person name="Kearney S.M."/>
            <person name="Perrotta A.R."/>
            <person name="Berdy B."/>
            <person name="Zhao S."/>
            <person name="Lieberman T.D."/>
            <person name="Swanson P.K."/>
            <person name="Smith M."/>
            <person name="Roesemann S."/>
            <person name="Alexander J.E."/>
            <person name="Rich S.A."/>
            <person name="Livny J."/>
            <person name="Vlamakis H."/>
            <person name="Clish C."/>
            <person name="Bullock K."/>
            <person name="Deik A."/>
            <person name="Scott J."/>
            <person name="Pierce K.A."/>
            <person name="Xavier R.J."/>
            <person name="Alm E.J."/>
        </authorList>
    </citation>
    <scope>NUCLEOTIDE SEQUENCE [LARGE SCALE GENOMIC DNA]</scope>
    <source>
        <strain evidence="4 6">BIOML-A1</strain>
    </source>
</reference>
<dbReference type="RefSeq" id="WP_025580718.1">
    <property type="nucleotide sequence ID" value="NZ_CZAW01000028.1"/>
</dbReference>
<reference evidence="3 5" key="1">
    <citation type="submission" date="2015-09" db="EMBL/GenBank/DDBJ databases">
        <authorList>
            <consortium name="Pathogen Informatics"/>
        </authorList>
    </citation>
    <scope>NUCLEOTIDE SEQUENCE [LARGE SCALE GENOMIC DNA]</scope>
    <source>
        <strain evidence="3 5">2789STDY5834911</strain>
    </source>
</reference>
<dbReference type="InterPro" id="IPR014944">
    <property type="entry name" value="Toxin_SymE-like"/>
</dbReference>
<evidence type="ECO:0000313" key="4">
    <source>
        <dbReference type="EMBL" id="MZL35262.1"/>
    </source>
</evidence>
<dbReference type="OrthoDB" id="9803936at2"/>
<dbReference type="Proteomes" id="UP000477285">
    <property type="component" value="Unassembled WGS sequence"/>
</dbReference>
<dbReference type="Proteomes" id="UP000095712">
    <property type="component" value="Unassembled WGS sequence"/>
</dbReference>
<dbReference type="GO" id="GO:0016788">
    <property type="term" value="F:hydrolase activity, acting on ester bonds"/>
    <property type="evidence" value="ECO:0007669"/>
    <property type="project" value="InterPro"/>
</dbReference>
<name>A0A174QLV2_9FIRM</name>
<dbReference type="EMBL" id="CZAW01000028">
    <property type="protein sequence ID" value="CUP71928.1"/>
    <property type="molecule type" value="Genomic_DNA"/>
</dbReference>